<reference evidence="1" key="1">
    <citation type="submission" date="2018-05" db="EMBL/GenBank/DDBJ databases">
        <authorList>
            <person name="Lanie J.A."/>
            <person name="Ng W.-L."/>
            <person name="Kazmierczak K.M."/>
            <person name="Andrzejewski T.M."/>
            <person name="Davidsen T.M."/>
            <person name="Wayne K.J."/>
            <person name="Tettelin H."/>
            <person name="Glass J.I."/>
            <person name="Rusch D."/>
            <person name="Podicherti R."/>
            <person name="Tsui H.-C.T."/>
            <person name="Winkler M.E."/>
        </authorList>
    </citation>
    <scope>NUCLEOTIDE SEQUENCE</scope>
</reference>
<name>A0A382CMD9_9ZZZZ</name>
<proteinExistence type="predicted"/>
<dbReference type="InterPro" id="IPR015813">
    <property type="entry name" value="Pyrv/PenolPyrv_kinase-like_dom"/>
</dbReference>
<accession>A0A382CMD9</accession>
<gene>
    <name evidence="1" type="ORF">METZ01_LOCUS180232</name>
</gene>
<dbReference type="PANTHER" id="PTHR42905:SF5">
    <property type="entry name" value="CARBOXYVINYL-CARBOXYPHOSPHONATE PHOSPHORYLMUTASE, CHLOROPLASTIC"/>
    <property type="match status" value="1"/>
</dbReference>
<evidence type="ECO:0000313" key="1">
    <source>
        <dbReference type="EMBL" id="SVB27378.1"/>
    </source>
</evidence>
<dbReference type="CDD" id="cd00377">
    <property type="entry name" value="ICL_PEPM"/>
    <property type="match status" value="1"/>
</dbReference>
<protein>
    <recommendedName>
        <fullName evidence="2">Carboxyvinyl-carboxyphosphonate phosphorylmutase</fullName>
    </recommendedName>
</protein>
<dbReference type="Pfam" id="PF13714">
    <property type="entry name" value="PEP_mutase"/>
    <property type="match status" value="1"/>
</dbReference>
<sequence length="278" mass="30246">MKNIQYGAAFKAEISDKNIVPLIGVYDALSASLSSKYFNAVFCSGYGFSASRYGLPDEGFIAWQDMISYVENMRSILPDIHIVVDIDEGYGDDKIARTVTSRLENVGASAIVLEDQRRPKKCGHLPGKEIISRDEHIKRLTSVLNVRKDLYVIARTDAEDIQEGISRVQDYALAGADAVMVEGLDSKESIKLVRESIPSDVSMGVNLIFGGKMGPISLDELSSLGVNLVIYSTPCLFAAHGAVDNAIRELKENNGVLKGDELGVSLAESNKILVSNLK</sequence>
<dbReference type="EMBL" id="UINC01035254">
    <property type="protein sequence ID" value="SVB27378.1"/>
    <property type="molecule type" value="Genomic_DNA"/>
</dbReference>
<evidence type="ECO:0008006" key="2">
    <source>
        <dbReference type="Google" id="ProtNLM"/>
    </source>
</evidence>
<dbReference type="PANTHER" id="PTHR42905">
    <property type="entry name" value="PHOSPHOENOLPYRUVATE CARBOXYLASE"/>
    <property type="match status" value="1"/>
</dbReference>
<dbReference type="SUPFAM" id="SSF51621">
    <property type="entry name" value="Phosphoenolpyruvate/pyruvate domain"/>
    <property type="match status" value="1"/>
</dbReference>
<dbReference type="PROSITE" id="PS00161">
    <property type="entry name" value="ISOCITRATE_LYASE"/>
    <property type="match status" value="1"/>
</dbReference>
<dbReference type="InterPro" id="IPR018523">
    <property type="entry name" value="Isocitrate_lyase_ph_CS"/>
</dbReference>
<dbReference type="Gene3D" id="3.20.20.60">
    <property type="entry name" value="Phosphoenolpyruvate-binding domains"/>
    <property type="match status" value="1"/>
</dbReference>
<dbReference type="GO" id="GO:0016833">
    <property type="term" value="F:oxo-acid-lyase activity"/>
    <property type="evidence" value="ECO:0007669"/>
    <property type="project" value="UniProtKB-ARBA"/>
</dbReference>
<dbReference type="AlphaFoldDB" id="A0A382CMD9"/>
<organism evidence="1">
    <name type="scientific">marine metagenome</name>
    <dbReference type="NCBI Taxonomy" id="408172"/>
    <lineage>
        <taxon>unclassified sequences</taxon>
        <taxon>metagenomes</taxon>
        <taxon>ecological metagenomes</taxon>
    </lineage>
</organism>
<dbReference type="InterPro" id="IPR039556">
    <property type="entry name" value="ICL/PEPM"/>
</dbReference>
<dbReference type="InterPro" id="IPR040442">
    <property type="entry name" value="Pyrv_kinase-like_dom_sf"/>
</dbReference>